<proteinExistence type="predicted"/>
<dbReference type="AlphaFoldDB" id="A0A7J7D7S0"/>
<sequence>MVFRSFGRRVKEASHVFPKNTDANGCISSQDNRSIYTCQGITQRRMASIDGLKNPEQVMKSDPHDSAGYQLEKHMEIE</sequence>
<protein>
    <submittedName>
        <fullName evidence="2">Uncharacterized protein</fullName>
    </submittedName>
</protein>
<evidence type="ECO:0000256" key="1">
    <source>
        <dbReference type="SAM" id="MobiDB-lite"/>
    </source>
</evidence>
<keyword evidence="3" id="KW-1185">Reference proteome</keyword>
<dbReference type="Proteomes" id="UP000593562">
    <property type="component" value="Unassembled WGS sequence"/>
</dbReference>
<comment type="caution">
    <text evidence="2">The sequence shown here is derived from an EMBL/GenBank/DDBJ whole genome shotgun (WGS) entry which is preliminary data.</text>
</comment>
<evidence type="ECO:0000313" key="3">
    <source>
        <dbReference type="Proteomes" id="UP000593562"/>
    </source>
</evidence>
<dbReference type="InParanoid" id="A0A7J7D7S0"/>
<dbReference type="EMBL" id="JAAARO010000009">
    <property type="protein sequence ID" value="KAF5742372.1"/>
    <property type="molecule type" value="Genomic_DNA"/>
</dbReference>
<reference evidence="2 3" key="1">
    <citation type="journal article" date="2020" name="Nat. Commun.">
        <title>Genome of Tripterygium wilfordii and identification of cytochrome P450 involved in triptolide biosynthesis.</title>
        <authorList>
            <person name="Tu L."/>
            <person name="Su P."/>
            <person name="Zhang Z."/>
            <person name="Gao L."/>
            <person name="Wang J."/>
            <person name="Hu T."/>
            <person name="Zhou J."/>
            <person name="Zhang Y."/>
            <person name="Zhao Y."/>
            <person name="Liu Y."/>
            <person name="Song Y."/>
            <person name="Tong Y."/>
            <person name="Lu Y."/>
            <person name="Yang J."/>
            <person name="Xu C."/>
            <person name="Jia M."/>
            <person name="Peters R.J."/>
            <person name="Huang L."/>
            <person name="Gao W."/>
        </authorList>
    </citation>
    <scope>NUCLEOTIDE SEQUENCE [LARGE SCALE GENOMIC DNA]</scope>
    <source>
        <strain evidence="3">cv. XIE 37</strain>
        <tissue evidence="2">Leaf</tissue>
    </source>
</reference>
<feature type="region of interest" description="Disordered" evidence="1">
    <location>
        <begin position="55"/>
        <end position="78"/>
    </location>
</feature>
<feature type="compositionally biased region" description="Basic and acidic residues" evidence="1">
    <location>
        <begin position="59"/>
        <end position="78"/>
    </location>
</feature>
<name>A0A7J7D7S0_TRIWF</name>
<evidence type="ECO:0000313" key="2">
    <source>
        <dbReference type="EMBL" id="KAF5742372.1"/>
    </source>
</evidence>
<accession>A0A7J7D7S0</accession>
<organism evidence="2 3">
    <name type="scientific">Tripterygium wilfordii</name>
    <name type="common">Thunder God vine</name>
    <dbReference type="NCBI Taxonomy" id="458696"/>
    <lineage>
        <taxon>Eukaryota</taxon>
        <taxon>Viridiplantae</taxon>
        <taxon>Streptophyta</taxon>
        <taxon>Embryophyta</taxon>
        <taxon>Tracheophyta</taxon>
        <taxon>Spermatophyta</taxon>
        <taxon>Magnoliopsida</taxon>
        <taxon>eudicotyledons</taxon>
        <taxon>Gunneridae</taxon>
        <taxon>Pentapetalae</taxon>
        <taxon>rosids</taxon>
        <taxon>fabids</taxon>
        <taxon>Celastrales</taxon>
        <taxon>Celastraceae</taxon>
        <taxon>Tripterygium</taxon>
    </lineage>
</organism>
<gene>
    <name evidence="2" type="ORF">HS088_TW09G00417</name>
</gene>